<protein>
    <submittedName>
        <fullName evidence="1">Uncharacterized protein</fullName>
    </submittedName>
</protein>
<proteinExistence type="predicted"/>
<organism evidence="1 2">
    <name type="scientific">Pseudomonas putida ND6</name>
    <dbReference type="NCBI Taxonomy" id="231023"/>
    <lineage>
        <taxon>Bacteria</taxon>
        <taxon>Pseudomonadati</taxon>
        <taxon>Pseudomonadota</taxon>
        <taxon>Gammaproteobacteria</taxon>
        <taxon>Pseudomonadales</taxon>
        <taxon>Pseudomonadaceae</taxon>
        <taxon>Pseudomonas</taxon>
    </lineage>
</organism>
<dbReference type="AlphaFoldDB" id="I3UUF3"/>
<dbReference type="KEGG" id="ppi:YSA_04357"/>
<name>I3UUF3_PSEPU</name>
<reference evidence="1 2" key="1">
    <citation type="journal article" date="2012" name="J. Bacteriol.">
        <title>Complete Genome Sequence of the Naphthalene-Degrading Pseudomonas putida Strain ND6.</title>
        <authorList>
            <person name="Li S."/>
            <person name="Zhao H."/>
            <person name="Li Y."/>
            <person name="Niu S."/>
            <person name="Cai B."/>
        </authorList>
    </citation>
    <scope>NUCLEOTIDE SEQUENCE [LARGE SCALE GENOMIC DNA]</scope>
    <source>
        <strain evidence="1 2">ND6</strain>
    </source>
</reference>
<dbReference type="EMBL" id="CP003588">
    <property type="protein sequence ID" value="AFK69124.1"/>
    <property type="molecule type" value="Genomic_DNA"/>
</dbReference>
<evidence type="ECO:0000313" key="2">
    <source>
        <dbReference type="Proteomes" id="UP000005268"/>
    </source>
</evidence>
<dbReference type="HOGENOM" id="CLU_1738980_0_0_6"/>
<dbReference type="Proteomes" id="UP000005268">
    <property type="component" value="Chromosome"/>
</dbReference>
<gene>
    <name evidence="1" type="ORF">YSA_04357</name>
</gene>
<dbReference type="PATRIC" id="fig|231023.4.peg.2104"/>
<evidence type="ECO:0000313" key="1">
    <source>
        <dbReference type="EMBL" id="AFK69124.1"/>
    </source>
</evidence>
<accession>I3UUF3</accession>
<sequence>MGCDRLWLRRLQWLGRHRFRDGGLDYRGPGRCGVRLRLSQLWGSRGLNGFEGLWRFGGSPLDRSGCRLLDSGGFMRGHARSRRWLRLLAKPAEQAFLLTSLGRRFFVVVGTKHGRRLSQGSDRPAMANREFSLRRTDYLEAGWFMRNVLT</sequence>